<feature type="domain" description="Tryptophan synthase beta chain-like PALP" evidence="13">
    <location>
        <begin position="31"/>
        <end position="307"/>
    </location>
</feature>
<evidence type="ECO:0000256" key="2">
    <source>
        <dbReference type="ARBA" id="ARBA00004962"/>
    </source>
</evidence>
<name>A0A1X3JEW0_ECOLX</name>
<feature type="binding site" evidence="10">
    <location>
        <begin position="200"/>
        <end position="204"/>
    </location>
    <ligand>
        <name>pyridoxal 5'-phosphate</name>
        <dbReference type="ChEBI" id="CHEBI:597326"/>
    </ligand>
</feature>
<keyword evidence="5 12" id="KW-0808">Transferase</keyword>
<gene>
    <name evidence="14" type="ORF">ECVG_00420</name>
</gene>
<dbReference type="SUPFAM" id="SSF53686">
    <property type="entry name" value="Tryptophan synthase beta subunit-like PLP-dependent enzymes"/>
    <property type="match status" value="1"/>
</dbReference>
<comment type="catalytic activity">
    <reaction evidence="8 12">
        <text>O-acetyl-L-serine + hydrogen sulfide = L-cysteine + acetate</text>
        <dbReference type="Rhea" id="RHEA:14829"/>
        <dbReference type="ChEBI" id="CHEBI:29919"/>
        <dbReference type="ChEBI" id="CHEBI:30089"/>
        <dbReference type="ChEBI" id="CHEBI:35235"/>
        <dbReference type="ChEBI" id="CHEBI:58340"/>
        <dbReference type="EC" id="2.5.1.47"/>
    </reaction>
</comment>
<proteinExistence type="inferred from homology"/>
<dbReference type="InterPro" id="IPR001216">
    <property type="entry name" value="P-phosphate_BS"/>
</dbReference>
<reference evidence="14 15" key="1">
    <citation type="submission" date="2010-04" db="EMBL/GenBank/DDBJ databases">
        <title>The Genome Sequence of Escherichia coli H386.</title>
        <authorList>
            <consortium name="The Broad Institute Genome Sequencing Platform"/>
            <consortium name="The Broad Institute Genome Sequencing Center for Infectious Disease"/>
            <person name="Feldgarden M."/>
            <person name="Gordon D.M."/>
            <person name="Johnson J.R."/>
            <person name="Johnston B.D."/>
            <person name="Young S."/>
            <person name="Zeng Q."/>
            <person name="Koehrsen M."/>
            <person name="Alvarado L."/>
            <person name="Berlin A.M."/>
            <person name="Borenstein D."/>
            <person name="Chapman S.B."/>
            <person name="Chen Z."/>
            <person name="Engels R."/>
            <person name="Freedman E."/>
            <person name="Gellesch M."/>
            <person name="Goldberg J."/>
            <person name="Griggs A."/>
            <person name="Gujja S."/>
            <person name="Heilman E.R."/>
            <person name="Heiman D.I."/>
            <person name="Hepburn T.A."/>
            <person name="Howarth C."/>
            <person name="Jen D."/>
            <person name="Larson L."/>
            <person name="Mehta T."/>
            <person name="Park D."/>
            <person name="Pearson M."/>
            <person name="Richards J."/>
            <person name="Roberts A."/>
            <person name="Saif S."/>
            <person name="Shea T.D."/>
            <person name="Shenoy N."/>
            <person name="Sisk P."/>
            <person name="Stolte C."/>
            <person name="Sykes S.N."/>
            <person name="Walk T."/>
            <person name="White J."/>
            <person name="Yandava C."/>
            <person name="Haas B."/>
            <person name="Henn M.R."/>
            <person name="Nusbaum C."/>
            <person name="Birren B."/>
        </authorList>
    </citation>
    <scope>NUCLEOTIDE SEQUENCE [LARGE SCALE GENOMIC DNA]</scope>
    <source>
        <strain evidence="14 15">H386</strain>
    </source>
</reference>
<evidence type="ECO:0000259" key="13">
    <source>
        <dbReference type="Pfam" id="PF00291"/>
    </source>
</evidence>
<feature type="modified residue" description="N6-(pyridoxal phosphate)lysine" evidence="11">
    <location>
        <position position="67"/>
    </location>
</feature>
<dbReference type="UniPathway" id="UPA00136">
    <property type="reaction ID" value="UER00200"/>
</dbReference>
<feature type="binding site" evidence="10">
    <location>
        <position position="97"/>
    </location>
    <ligand>
        <name>pyridoxal 5'-phosphate</name>
        <dbReference type="ChEBI" id="CHEBI:597326"/>
    </ligand>
</feature>
<keyword evidence="7 12" id="KW-0198">Cysteine biosynthesis</keyword>
<dbReference type="NCBIfam" id="TIGR01138">
    <property type="entry name" value="cysM"/>
    <property type="match status" value="1"/>
</dbReference>
<evidence type="ECO:0000256" key="4">
    <source>
        <dbReference type="ARBA" id="ARBA00022605"/>
    </source>
</evidence>
<comment type="function">
    <text evidence="9">Two cysteine synthase enzymes are found. Both catalyze the same reaction. Cysteine synthase B can also use thiosulfate in place of sulfide to give cysteine thiosulfonate as a product.</text>
</comment>
<dbReference type="InterPro" id="IPR005858">
    <property type="entry name" value="CysM"/>
</dbReference>
<dbReference type="GO" id="GO:0016829">
    <property type="term" value="F:lyase activity"/>
    <property type="evidence" value="ECO:0007669"/>
    <property type="project" value="UniProtKB-ARBA"/>
</dbReference>
<dbReference type="GO" id="GO:0006535">
    <property type="term" value="P:cysteine biosynthetic process from serine"/>
    <property type="evidence" value="ECO:0007669"/>
    <property type="project" value="UniProtKB-UniRule"/>
</dbReference>
<evidence type="ECO:0000256" key="11">
    <source>
        <dbReference type="PIRSR" id="PIRSR605856-51"/>
    </source>
</evidence>
<comment type="caution">
    <text evidence="14">The sequence shown here is derived from an EMBL/GenBank/DDBJ whole genome shotgun (WGS) entry which is preliminary data.</text>
</comment>
<organism evidence="14 15">
    <name type="scientific">Escherichia coli H386</name>
    <dbReference type="NCBI Taxonomy" id="656397"/>
    <lineage>
        <taxon>Bacteria</taxon>
        <taxon>Pseudomonadati</taxon>
        <taxon>Pseudomonadota</taxon>
        <taxon>Gammaproteobacteria</taxon>
        <taxon>Enterobacterales</taxon>
        <taxon>Enterobacteriaceae</taxon>
        <taxon>Escherichia</taxon>
    </lineage>
</organism>
<dbReference type="InterPro" id="IPR050214">
    <property type="entry name" value="Cys_Synth/Cystath_Beta-Synth"/>
</dbReference>
<dbReference type="FunFam" id="3.40.50.1100:FF:000003">
    <property type="entry name" value="Cystathionine beta-synthase"/>
    <property type="match status" value="1"/>
</dbReference>
<accession>A0A1X3JEW0</accession>
<comment type="similarity">
    <text evidence="3 12">Belongs to the cysteine synthase/cystathionine beta-synthase family.</text>
</comment>
<dbReference type="CDD" id="cd01561">
    <property type="entry name" value="CBS_like"/>
    <property type="match status" value="1"/>
</dbReference>
<keyword evidence="6 10" id="KW-0663">Pyridoxal phosphate</keyword>
<comment type="cofactor">
    <cofactor evidence="1 10 12">
        <name>pyridoxal 5'-phosphate</name>
        <dbReference type="ChEBI" id="CHEBI:597326"/>
    </cofactor>
</comment>
<dbReference type="PANTHER" id="PTHR10314">
    <property type="entry name" value="CYSTATHIONINE BETA-SYNTHASE"/>
    <property type="match status" value="1"/>
</dbReference>
<evidence type="ECO:0000256" key="10">
    <source>
        <dbReference type="PIRSR" id="PIRSR605856-50"/>
    </source>
</evidence>
<dbReference type="Pfam" id="PF00291">
    <property type="entry name" value="PALP"/>
    <property type="match status" value="1"/>
</dbReference>
<evidence type="ECO:0000256" key="3">
    <source>
        <dbReference type="ARBA" id="ARBA00007103"/>
    </source>
</evidence>
<dbReference type="InterPro" id="IPR005856">
    <property type="entry name" value="Cys_synth"/>
</dbReference>
<dbReference type="EMBL" id="ADJB01000070">
    <property type="protein sequence ID" value="OSL06628.1"/>
    <property type="molecule type" value="Genomic_DNA"/>
</dbReference>
<dbReference type="InterPro" id="IPR001926">
    <property type="entry name" value="TrpB-like_PALP"/>
</dbReference>
<feature type="binding site" evidence="10">
    <location>
        <position position="281"/>
    </location>
    <ligand>
        <name>pyridoxal 5'-phosphate</name>
        <dbReference type="ChEBI" id="CHEBI:597326"/>
    </ligand>
</feature>
<dbReference type="PROSITE" id="PS00901">
    <property type="entry name" value="CYS_SYNTHASE"/>
    <property type="match status" value="1"/>
</dbReference>
<dbReference type="NCBIfam" id="NF008735">
    <property type="entry name" value="PRK11761.1"/>
    <property type="match status" value="1"/>
</dbReference>
<dbReference type="EC" id="2.5.1.47" evidence="12"/>
<evidence type="ECO:0000256" key="1">
    <source>
        <dbReference type="ARBA" id="ARBA00001933"/>
    </source>
</evidence>
<sequence>MARFVTCRPDKTRKRRIRQHHVWIEIVSTLEQTIGNTPLVKLQRMGPDNGSEVWLKLEGNNPAGSVKDRAALSMIVEAEKRGEIKPGDVLIEATSGNTGIALAMIAALKGYRMKLLMPDNMSQERRAAMRAYGAELILVTKEQGMEGARDLALEMANRGEGKLLDQFNNPDNPYAHYTTTGPEIWQQTGGRITHFVSSMGTTGTITGVSRFMREQSKPVTIVGLQPEEGSSIPGIRRWPTEYLPGIFNASLVDEVLDIHQRDAENTMRELAVREGIFCGVSSGGAVAGALRVAKANPDAVVVAIICDRGDRYLSTGVFGEEHFSQGAGI</sequence>
<dbReference type="NCBIfam" id="TIGR01136">
    <property type="entry name" value="cysKM"/>
    <property type="match status" value="1"/>
</dbReference>
<evidence type="ECO:0000256" key="6">
    <source>
        <dbReference type="ARBA" id="ARBA00022898"/>
    </source>
</evidence>
<dbReference type="FunFam" id="3.40.50.1100:FF:000029">
    <property type="entry name" value="Cysteine synthase"/>
    <property type="match status" value="1"/>
</dbReference>
<evidence type="ECO:0000313" key="15">
    <source>
        <dbReference type="Proteomes" id="UP000193045"/>
    </source>
</evidence>
<dbReference type="InterPro" id="IPR036052">
    <property type="entry name" value="TrpB-like_PALP_sf"/>
</dbReference>
<dbReference type="Proteomes" id="UP000193045">
    <property type="component" value="Unassembled WGS sequence"/>
</dbReference>
<evidence type="ECO:0000256" key="7">
    <source>
        <dbReference type="ARBA" id="ARBA00023192"/>
    </source>
</evidence>
<protein>
    <recommendedName>
        <fullName evidence="12">Cysteine synthase</fullName>
        <ecNumber evidence="12">2.5.1.47</ecNumber>
    </recommendedName>
</protein>
<evidence type="ECO:0000256" key="5">
    <source>
        <dbReference type="ARBA" id="ARBA00022679"/>
    </source>
</evidence>
<evidence type="ECO:0000313" key="14">
    <source>
        <dbReference type="EMBL" id="OSL06628.1"/>
    </source>
</evidence>
<keyword evidence="4 12" id="KW-0028">Amino-acid biosynthesis</keyword>
<evidence type="ECO:0000256" key="8">
    <source>
        <dbReference type="ARBA" id="ARBA00047931"/>
    </source>
</evidence>
<evidence type="ECO:0000256" key="9">
    <source>
        <dbReference type="ARBA" id="ARBA00058458"/>
    </source>
</evidence>
<evidence type="ECO:0000256" key="12">
    <source>
        <dbReference type="RuleBase" id="RU003985"/>
    </source>
</evidence>
<comment type="pathway">
    <text evidence="2">Amino-acid biosynthesis; L-cysteine biosynthesis; L-cysteine from L-serine: step 2/2.</text>
</comment>
<dbReference type="AlphaFoldDB" id="A0A1X3JEW0"/>
<dbReference type="Gene3D" id="3.40.50.1100">
    <property type="match status" value="2"/>
</dbReference>
<dbReference type="GO" id="GO:0004124">
    <property type="term" value="F:cysteine synthase activity"/>
    <property type="evidence" value="ECO:0007669"/>
    <property type="project" value="UniProtKB-UniRule"/>
</dbReference>